<protein>
    <submittedName>
        <fullName evidence="2">Uncharacterized protein</fullName>
    </submittedName>
</protein>
<accession>A0AAD8I577</accession>
<proteinExistence type="predicted"/>
<reference evidence="2" key="2">
    <citation type="submission" date="2023-05" db="EMBL/GenBank/DDBJ databases">
        <authorList>
            <person name="Schelkunov M.I."/>
        </authorList>
    </citation>
    <scope>NUCLEOTIDE SEQUENCE</scope>
    <source>
        <strain evidence="2">Hsosn_3</strain>
        <tissue evidence="2">Leaf</tissue>
    </source>
</reference>
<dbReference type="EMBL" id="JAUIZM010000006">
    <property type="protein sequence ID" value="KAK1378791.1"/>
    <property type="molecule type" value="Genomic_DNA"/>
</dbReference>
<dbReference type="Proteomes" id="UP001237642">
    <property type="component" value="Unassembled WGS sequence"/>
</dbReference>
<keyword evidence="1" id="KW-0732">Signal</keyword>
<gene>
    <name evidence="2" type="ORF">POM88_025535</name>
</gene>
<reference evidence="2" key="1">
    <citation type="submission" date="2023-02" db="EMBL/GenBank/DDBJ databases">
        <title>Genome of toxic invasive species Heracleum sosnowskyi carries increased number of genes despite the absence of recent whole-genome duplications.</title>
        <authorList>
            <person name="Schelkunov M."/>
            <person name="Shtratnikova V."/>
            <person name="Makarenko M."/>
            <person name="Klepikova A."/>
            <person name="Omelchenko D."/>
            <person name="Novikova G."/>
            <person name="Obukhova E."/>
            <person name="Bogdanov V."/>
            <person name="Penin A."/>
            <person name="Logacheva M."/>
        </authorList>
    </citation>
    <scope>NUCLEOTIDE SEQUENCE</scope>
    <source>
        <strain evidence="2">Hsosn_3</strain>
        <tissue evidence="2">Leaf</tissue>
    </source>
</reference>
<dbReference type="AlphaFoldDB" id="A0AAD8I577"/>
<organism evidence="2 3">
    <name type="scientific">Heracleum sosnowskyi</name>
    <dbReference type="NCBI Taxonomy" id="360622"/>
    <lineage>
        <taxon>Eukaryota</taxon>
        <taxon>Viridiplantae</taxon>
        <taxon>Streptophyta</taxon>
        <taxon>Embryophyta</taxon>
        <taxon>Tracheophyta</taxon>
        <taxon>Spermatophyta</taxon>
        <taxon>Magnoliopsida</taxon>
        <taxon>eudicotyledons</taxon>
        <taxon>Gunneridae</taxon>
        <taxon>Pentapetalae</taxon>
        <taxon>asterids</taxon>
        <taxon>campanulids</taxon>
        <taxon>Apiales</taxon>
        <taxon>Apiaceae</taxon>
        <taxon>Apioideae</taxon>
        <taxon>apioid superclade</taxon>
        <taxon>Tordylieae</taxon>
        <taxon>Tordyliinae</taxon>
        <taxon>Heracleum</taxon>
    </lineage>
</organism>
<evidence type="ECO:0000256" key="1">
    <source>
        <dbReference type="SAM" id="SignalP"/>
    </source>
</evidence>
<feature type="chain" id="PRO_5041922557" evidence="1">
    <location>
        <begin position="20"/>
        <end position="108"/>
    </location>
</feature>
<keyword evidence="3" id="KW-1185">Reference proteome</keyword>
<name>A0AAD8I577_9APIA</name>
<evidence type="ECO:0000313" key="2">
    <source>
        <dbReference type="EMBL" id="KAK1378791.1"/>
    </source>
</evidence>
<evidence type="ECO:0000313" key="3">
    <source>
        <dbReference type="Proteomes" id="UP001237642"/>
    </source>
</evidence>
<sequence>MVGVLIILAQGVSILLATAMKILNRDLEIYSNFEDDSAPPHLYTPRVFCGANMGNAVDSPRWFDEIMRICDMEKVCEVAMRWWSLWKAFNNFVWHQKCSTIGAVVHHL</sequence>
<feature type="signal peptide" evidence="1">
    <location>
        <begin position="1"/>
        <end position="19"/>
    </location>
</feature>
<comment type="caution">
    <text evidence="2">The sequence shown here is derived from an EMBL/GenBank/DDBJ whole genome shotgun (WGS) entry which is preliminary data.</text>
</comment>